<dbReference type="PANTHER" id="PTHR13806">
    <property type="entry name" value="FLOTILLIN-RELATED"/>
    <property type="match status" value="1"/>
</dbReference>
<dbReference type="Gene3D" id="3.30.479.30">
    <property type="entry name" value="Band 7 domain"/>
    <property type="match status" value="1"/>
</dbReference>
<evidence type="ECO:0000259" key="5">
    <source>
        <dbReference type="Pfam" id="PF01145"/>
    </source>
</evidence>
<dbReference type="Pfam" id="PF01145">
    <property type="entry name" value="Band_7"/>
    <property type="match status" value="1"/>
</dbReference>
<sequence length="111" mass="12379">MGEVAFVTIGLLTMFLIFIMVWAKRYKKCGPNEVMVIYGRKRKIRSAQTGEAVEVGFRVKKGGGAFVWPVLEDYKFLSLELMTIDVKTPEVYTVTGVPVTVDGVAQMKIKG</sequence>
<evidence type="ECO:0000256" key="4">
    <source>
        <dbReference type="SAM" id="Phobius"/>
    </source>
</evidence>
<dbReference type="InterPro" id="IPR001107">
    <property type="entry name" value="Band_7"/>
</dbReference>
<evidence type="ECO:0000256" key="3">
    <source>
        <dbReference type="ARBA" id="ARBA00023136"/>
    </source>
</evidence>
<comment type="similarity">
    <text evidence="2">Belongs to the band 7/mec-2 family. Flotillin subfamily.</text>
</comment>
<keyword evidence="4" id="KW-0812">Transmembrane</keyword>
<dbReference type="GO" id="GO:0002020">
    <property type="term" value="F:protease binding"/>
    <property type="evidence" value="ECO:0007669"/>
    <property type="project" value="TreeGrafter"/>
</dbReference>
<accession>A0A382ZKE6</accession>
<evidence type="ECO:0000256" key="1">
    <source>
        <dbReference type="ARBA" id="ARBA00004370"/>
    </source>
</evidence>
<organism evidence="6">
    <name type="scientific">marine metagenome</name>
    <dbReference type="NCBI Taxonomy" id="408172"/>
    <lineage>
        <taxon>unclassified sequences</taxon>
        <taxon>metagenomes</taxon>
        <taxon>ecological metagenomes</taxon>
    </lineage>
</organism>
<dbReference type="InterPro" id="IPR036013">
    <property type="entry name" value="Band_7/SPFH_dom_sf"/>
</dbReference>
<dbReference type="EMBL" id="UINC01184527">
    <property type="protein sequence ID" value="SVD95780.1"/>
    <property type="molecule type" value="Genomic_DNA"/>
</dbReference>
<name>A0A382ZKE6_9ZZZZ</name>
<feature type="transmembrane region" description="Helical" evidence="4">
    <location>
        <begin position="6"/>
        <end position="23"/>
    </location>
</feature>
<evidence type="ECO:0000256" key="2">
    <source>
        <dbReference type="ARBA" id="ARBA00007161"/>
    </source>
</evidence>
<dbReference type="InterPro" id="IPR027705">
    <property type="entry name" value="Flotillin_fam"/>
</dbReference>
<protein>
    <recommendedName>
        <fullName evidence="5">Band 7 domain-containing protein</fullName>
    </recommendedName>
</protein>
<comment type="subcellular location">
    <subcellularLocation>
        <location evidence="1">Membrane</location>
    </subcellularLocation>
</comment>
<dbReference type="GO" id="GO:0005886">
    <property type="term" value="C:plasma membrane"/>
    <property type="evidence" value="ECO:0007669"/>
    <property type="project" value="TreeGrafter"/>
</dbReference>
<evidence type="ECO:0000313" key="6">
    <source>
        <dbReference type="EMBL" id="SVD95780.1"/>
    </source>
</evidence>
<dbReference type="GO" id="GO:0072659">
    <property type="term" value="P:protein localization to plasma membrane"/>
    <property type="evidence" value="ECO:0007669"/>
    <property type="project" value="TreeGrafter"/>
</dbReference>
<keyword evidence="3 4" id="KW-0472">Membrane</keyword>
<dbReference type="AlphaFoldDB" id="A0A382ZKE6"/>
<reference evidence="6" key="1">
    <citation type="submission" date="2018-05" db="EMBL/GenBank/DDBJ databases">
        <authorList>
            <person name="Lanie J.A."/>
            <person name="Ng W.-L."/>
            <person name="Kazmierczak K.M."/>
            <person name="Andrzejewski T.M."/>
            <person name="Davidsen T.M."/>
            <person name="Wayne K.J."/>
            <person name="Tettelin H."/>
            <person name="Glass J.I."/>
            <person name="Rusch D."/>
            <person name="Podicherti R."/>
            <person name="Tsui H.-C.T."/>
            <person name="Winkler M.E."/>
        </authorList>
    </citation>
    <scope>NUCLEOTIDE SEQUENCE</scope>
</reference>
<dbReference type="SUPFAM" id="SSF117892">
    <property type="entry name" value="Band 7/SPFH domain"/>
    <property type="match status" value="1"/>
</dbReference>
<feature type="domain" description="Band 7" evidence="5">
    <location>
        <begin position="29"/>
        <end position="109"/>
    </location>
</feature>
<keyword evidence="4" id="KW-1133">Transmembrane helix</keyword>
<gene>
    <name evidence="6" type="ORF">METZ01_LOCUS448634</name>
</gene>
<dbReference type="PANTHER" id="PTHR13806:SF46">
    <property type="entry name" value="FLOTILLIN-1-RELATED"/>
    <property type="match status" value="1"/>
</dbReference>
<feature type="non-terminal residue" evidence="6">
    <location>
        <position position="111"/>
    </location>
</feature>
<proteinExistence type="inferred from homology"/>